<keyword evidence="1" id="KW-0175">Coiled coil</keyword>
<dbReference type="EMBL" id="CDMY01000424">
    <property type="protein sequence ID" value="CEM11730.1"/>
    <property type="molecule type" value="Genomic_DNA"/>
</dbReference>
<feature type="compositionally biased region" description="Pro residues" evidence="2">
    <location>
        <begin position="177"/>
        <end position="195"/>
    </location>
</feature>
<gene>
    <name evidence="3" type="ORF">Vbra_15186</name>
</gene>
<organism evidence="3 4">
    <name type="scientific">Vitrella brassicaformis (strain CCMP3155)</name>
    <dbReference type="NCBI Taxonomy" id="1169540"/>
    <lineage>
        <taxon>Eukaryota</taxon>
        <taxon>Sar</taxon>
        <taxon>Alveolata</taxon>
        <taxon>Colpodellida</taxon>
        <taxon>Vitrellaceae</taxon>
        <taxon>Vitrella</taxon>
    </lineage>
</organism>
<dbReference type="VEuPathDB" id="CryptoDB:Vbra_15186"/>
<keyword evidence="4" id="KW-1185">Reference proteome</keyword>
<dbReference type="Proteomes" id="UP000041254">
    <property type="component" value="Unassembled WGS sequence"/>
</dbReference>
<name>A0A0G4FEU8_VITBC</name>
<evidence type="ECO:0000313" key="3">
    <source>
        <dbReference type="EMBL" id="CEM11730.1"/>
    </source>
</evidence>
<proteinExistence type="predicted"/>
<accession>A0A0G4FEU8</accession>
<feature type="region of interest" description="Disordered" evidence="2">
    <location>
        <begin position="301"/>
        <end position="321"/>
    </location>
</feature>
<dbReference type="AlphaFoldDB" id="A0A0G4FEU8"/>
<evidence type="ECO:0000313" key="4">
    <source>
        <dbReference type="Proteomes" id="UP000041254"/>
    </source>
</evidence>
<feature type="coiled-coil region" evidence="1">
    <location>
        <begin position="88"/>
        <end position="115"/>
    </location>
</feature>
<feature type="compositionally biased region" description="Pro residues" evidence="2">
    <location>
        <begin position="204"/>
        <end position="249"/>
    </location>
</feature>
<evidence type="ECO:0000256" key="1">
    <source>
        <dbReference type="SAM" id="Coils"/>
    </source>
</evidence>
<protein>
    <submittedName>
        <fullName evidence="3">Uncharacterized protein</fullName>
    </submittedName>
</protein>
<evidence type="ECO:0000256" key="2">
    <source>
        <dbReference type="SAM" id="MobiDB-lite"/>
    </source>
</evidence>
<feature type="region of interest" description="Disordered" evidence="2">
    <location>
        <begin position="151"/>
        <end position="249"/>
    </location>
</feature>
<sequence>MASSRRKLRLEDLKLRLPVPRHAIPPSVLARAPQNAADIILDPRDLDSFVVNAAVLAIKFPGELERRLDALGGEVCDEVFEACNKWAELQQKEREAALKAEAEALKAEMAAIKERADLSAETYLEAEVEGLKGQVAFLKVREERQVAFFERRCHPTTAPAATRPHPRGARTEDTSSSPPPAAPHAPPRTTSPPPQSHHMSHPSPHVPPAPVAPQQYPSPPPSHQMVHPPPHIAPGPFPPQRPTYPPPFSPPAALAYPLFAAHRSASASPPHPHQVAMVPMMTPPPRRLHEHPMVNLAMSASPFPAAGQPHGNHQGGGGPGQ</sequence>
<dbReference type="InParanoid" id="A0A0G4FEU8"/>
<reference evidence="3 4" key="1">
    <citation type="submission" date="2014-11" db="EMBL/GenBank/DDBJ databases">
        <authorList>
            <person name="Zhu J."/>
            <person name="Qi W."/>
            <person name="Song R."/>
        </authorList>
    </citation>
    <scope>NUCLEOTIDE SEQUENCE [LARGE SCALE GENOMIC DNA]</scope>
</reference>